<feature type="compositionally biased region" description="Low complexity" evidence="1">
    <location>
        <begin position="204"/>
        <end position="220"/>
    </location>
</feature>
<feature type="compositionally biased region" description="Low complexity" evidence="1">
    <location>
        <begin position="144"/>
        <end position="153"/>
    </location>
</feature>
<keyword evidence="2" id="KW-0812">Transmembrane</keyword>
<evidence type="ECO:0000256" key="2">
    <source>
        <dbReference type="SAM" id="Phobius"/>
    </source>
</evidence>
<feature type="compositionally biased region" description="Gly residues" evidence="1">
    <location>
        <begin position="154"/>
        <end position="168"/>
    </location>
</feature>
<evidence type="ECO:0000313" key="4">
    <source>
        <dbReference type="Proteomes" id="UP000610966"/>
    </source>
</evidence>
<feature type="region of interest" description="Disordered" evidence="1">
    <location>
        <begin position="1"/>
        <end position="73"/>
    </location>
</feature>
<organism evidence="3 4">
    <name type="scientific">Sphaerimonospora thailandensis</name>
    <dbReference type="NCBI Taxonomy" id="795644"/>
    <lineage>
        <taxon>Bacteria</taxon>
        <taxon>Bacillati</taxon>
        <taxon>Actinomycetota</taxon>
        <taxon>Actinomycetes</taxon>
        <taxon>Streptosporangiales</taxon>
        <taxon>Streptosporangiaceae</taxon>
        <taxon>Sphaerimonospora</taxon>
    </lineage>
</organism>
<accession>A0A8J3VYS0</accession>
<evidence type="ECO:0000256" key="1">
    <source>
        <dbReference type="SAM" id="MobiDB-lite"/>
    </source>
</evidence>
<name>A0A8J3VYS0_9ACTN</name>
<comment type="caution">
    <text evidence="3">The sequence shown here is derived from an EMBL/GenBank/DDBJ whole genome shotgun (WGS) entry which is preliminary data.</text>
</comment>
<feature type="region of interest" description="Disordered" evidence="1">
    <location>
        <begin position="103"/>
        <end position="231"/>
    </location>
</feature>
<evidence type="ECO:0000313" key="3">
    <source>
        <dbReference type="EMBL" id="GIH69288.1"/>
    </source>
</evidence>
<feature type="compositionally biased region" description="Basic and acidic residues" evidence="1">
    <location>
        <begin position="183"/>
        <end position="196"/>
    </location>
</feature>
<sequence>MCDLSAIAVSVGNHPRKPRRVQGRAPGRDQGGFPRNDRRELFHMRGRVHSQTSHPDHGRSETLSGPADDSSPVNRKTLVIAASALVAVLAAGGVGFAVLSGSDAPARGPAPAASEQAGVDQSDADQSGGEGADQAQEPGGAGDTGSDAASGSGAPEGSGGGASDGAGTGTDKSGATGDGAASKPRDTGKNRADQNKEGSGSGSTGSAADDAGSPADGPAGLIPGECAKSGC</sequence>
<dbReference type="EMBL" id="BOOG01000013">
    <property type="protein sequence ID" value="GIH69288.1"/>
    <property type="molecule type" value="Genomic_DNA"/>
</dbReference>
<protein>
    <submittedName>
        <fullName evidence="3">Uncharacterized protein</fullName>
    </submittedName>
</protein>
<dbReference type="AlphaFoldDB" id="A0A8J3VYS0"/>
<keyword evidence="2" id="KW-0472">Membrane</keyword>
<keyword evidence="2" id="KW-1133">Transmembrane helix</keyword>
<proteinExistence type="predicted"/>
<dbReference type="Proteomes" id="UP000610966">
    <property type="component" value="Unassembled WGS sequence"/>
</dbReference>
<feature type="transmembrane region" description="Helical" evidence="2">
    <location>
        <begin position="78"/>
        <end position="99"/>
    </location>
</feature>
<reference evidence="3" key="1">
    <citation type="submission" date="2021-01" db="EMBL/GenBank/DDBJ databases">
        <title>Whole genome shotgun sequence of Sphaerimonospora thailandensis NBRC 107569.</title>
        <authorList>
            <person name="Komaki H."/>
            <person name="Tamura T."/>
        </authorList>
    </citation>
    <scope>NUCLEOTIDE SEQUENCE</scope>
    <source>
        <strain evidence="3">NBRC 107569</strain>
    </source>
</reference>
<keyword evidence="4" id="KW-1185">Reference proteome</keyword>
<gene>
    <name evidence="3" type="ORF">Mth01_15410</name>
</gene>